<dbReference type="EMBL" id="UYRT01034847">
    <property type="protein sequence ID" value="VDK79362.1"/>
    <property type="molecule type" value="Genomic_DNA"/>
</dbReference>
<proteinExistence type="predicted"/>
<dbReference type="InterPro" id="IPR036179">
    <property type="entry name" value="Ig-like_dom_sf"/>
</dbReference>
<accession>A0A183DMI2</accession>
<dbReference type="SUPFAM" id="SSF48726">
    <property type="entry name" value="Immunoglobulin"/>
    <property type="match status" value="1"/>
</dbReference>
<keyword evidence="3" id="KW-1185">Reference proteome</keyword>
<organism evidence="4">
    <name type="scientific">Gongylonema pulchrum</name>
    <dbReference type="NCBI Taxonomy" id="637853"/>
    <lineage>
        <taxon>Eukaryota</taxon>
        <taxon>Metazoa</taxon>
        <taxon>Ecdysozoa</taxon>
        <taxon>Nematoda</taxon>
        <taxon>Chromadorea</taxon>
        <taxon>Rhabditida</taxon>
        <taxon>Spirurina</taxon>
        <taxon>Spiruromorpha</taxon>
        <taxon>Spiruroidea</taxon>
        <taxon>Gongylonematidae</taxon>
        <taxon>Gongylonema</taxon>
    </lineage>
</organism>
<evidence type="ECO:0000313" key="4">
    <source>
        <dbReference type="WBParaSite" id="GPUH_0000993401-mRNA-1"/>
    </source>
</evidence>
<reference evidence="2 3" key="2">
    <citation type="submission" date="2018-11" db="EMBL/GenBank/DDBJ databases">
        <authorList>
            <consortium name="Pathogen Informatics"/>
        </authorList>
    </citation>
    <scope>NUCLEOTIDE SEQUENCE [LARGE SCALE GENOMIC DNA]</scope>
</reference>
<feature type="region of interest" description="Disordered" evidence="1">
    <location>
        <begin position="1"/>
        <end position="21"/>
    </location>
</feature>
<sequence>MANHHQLSSGGGRIDKSSDSMAPLDMEGFQFSASVFNGSELTITKVSRKHMSEYVCVASNGIPPDESWSVKLHVTCMFTDIAH</sequence>
<gene>
    <name evidence="2" type="ORF">GPUH_LOCUS9919</name>
</gene>
<evidence type="ECO:0000313" key="2">
    <source>
        <dbReference type="EMBL" id="VDK79362.1"/>
    </source>
</evidence>
<evidence type="ECO:0000256" key="1">
    <source>
        <dbReference type="SAM" id="MobiDB-lite"/>
    </source>
</evidence>
<dbReference type="InterPro" id="IPR013783">
    <property type="entry name" value="Ig-like_fold"/>
</dbReference>
<protein>
    <submittedName>
        <fullName evidence="4">Ig-like domain-containing protein</fullName>
    </submittedName>
</protein>
<dbReference type="WBParaSite" id="GPUH_0000993401-mRNA-1">
    <property type="protein sequence ID" value="GPUH_0000993401-mRNA-1"/>
    <property type="gene ID" value="GPUH_0000993401"/>
</dbReference>
<dbReference type="AlphaFoldDB" id="A0A183DMI2"/>
<dbReference type="Gene3D" id="2.60.40.10">
    <property type="entry name" value="Immunoglobulins"/>
    <property type="match status" value="1"/>
</dbReference>
<dbReference type="Proteomes" id="UP000271098">
    <property type="component" value="Unassembled WGS sequence"/>
</dbReference>
<evidence type="ECO:0000313" key="3">
    <source>
        <dbReference type="Proteomes" id="UP000271098"/>
    </source>
</evidence>
<name>A0A183DMI2_9BILA</name>
<reference evidence="4" key="1">
    <citation type="submission" date="2016-06" db="UniProtKB">
        <authorList>
            <consortium name="WormBaseParasite"/>
        </authorList>
    </citation>
    <scope>IDENTIFICATION</scope>
</reference>
<dbReference type="OrthoDB" id="6159398at2759"/>